<dbReference type="Pfam" id="PF25601">
    <property type="entry name" value="AAA_lid_14"/>
    <property type="match status" value="1"/>
</dbReference>
<evidence type="ECO:0000256" key="3">
    <source>
        <dbReference type="ARBA" id="ARBA00023015"/>
    </source>
</evidence>
<feature type="modified residue" description="4-aspartylphosphate" evidence="6">
    <location>
        <position position="54"/>
    </location>
</feature>
<dbReference type="InterPro" id="IPR002197">
    <property type="entry name" value="HTH_Fis"/>
</dbReference>
<dbReference type="InterPro" id="IPR058031">
    <property type="entry name" value="AAA_lid_NorR"/>
</dbReference>
<evidence type="ECO:0000256" key="4">
    <source>
        <dbReference type="ARBA" id="ARBA00023125"/>
    </source>
</evidence>
<dbReference type="SUPFAM" id="SSF52540">
    <property type="entry name" value="P-loop containing nucleoside triphosphate hydrolases"/>
    <property type="match status" value="1"/>
</dbReference>
<dbReference type="InterPro" id="IPR002078">
    <property type="entry name" value="Sigma_54_int"/>
</dbReference>
<name>A0ABR7X5R3_9SPHI</name>
<dbReference type="PROSITE" id="PS00688">
    <property type="entry name" value="SIGMA54_INTERACT_3"/>
    <property type="match status" value="1"/>
</dbReference>
<dbReference type="InterPro" id="IPR003593">
    <property type="entry name" value="AAA+_ATPase"/>
</dbReference>
<dbReference type="Pfam" id="PF00158">
    <property type="entry name" value="Sigma54_activat"/>
    <property type="match status" value="1"/>
</dbReference>
<dbReference type="InterPro" id="IPR027417">
    <property type="entry name" value="P-loop_NTPase"/>
</dbReference>
<dbReference type="RefSeq" id="WP_191175767.1">
    <property type="nucleotide sequence ID" value="NZ_JACWMW010000002.1"/>
</dbReference>
<dbReference type="SUPFAM" id="SSF52172">
    <property type="entry name" value="CheY-like"/>
    <property type="match status" value="1"/>
</dbReference>
<keyword evidence="1" id="KW-0547">Nucleotide-binding</keyword>
<dbReference type="InterPro" id="IPR025944">
    <property type="entry name" value="Sigma_54_int_dom_CS"/>
</dbReference>
<dbReference type="PANTHER" id="PTHR32071">
    <property type="entry name" value="TRANSCRIPTIONAL REGULATORY PROTEIN"/>
    <property type="match status" value="1"/>
</dbReference>
<dbReference type="SUPFAM" id="SSF46689">
    <property type="entry name" value="Homeodomain-like"/>
    <property type="match status" value="1"/>
</dbReference>
<dbReference type="InterPro" id="IPR025943">
    <property type="entry name" value="Sigma_54_int_dom_ATP-bd_2"/>
</dbReference>
<sequence>MGLNILVVEDQFIEANDLGNILREAGHTVIGTAKSVDQAMTILKKSTPDIVLLDIYLKGTLTGIDLAKTLGQENIPFIYISANSNESTLDLAKATHPHGFLVKPYRAKDIIVALDIASYRHRYSLELNAKHAKEIIERLEAIELEGNDILTKLTAVLLAVKPFIPFELVLIDLDIDDFGLSRIFGFERKGYYELSALNGGDLRQKLGLTLTEVNSLRAGYSALIRPVIRNSKDFTGSSASYKAIRKLFGIQSSLQFPLLSSGEPHMMISFYNTESDGYSTDHISLLKPVSDLLQKILGSVKKQYKGTTEGVSPYRSAVSQKDNPAFDHIIGNSVKLLAALEQVRQVASFDASVLILGETGVGKEGLVKAIHKLSSRHGRPLIRINCAAIPESLVESELFGHERGAFTGAFERRIGKFEQAQGGTIFLDEIGEMPLEVQTKLLRVIQEKELERVGGRTTIKIDVRIVAATNRDLYKDVAAGKFRIDLYYRINVFPINLAPLRERRDDIPLLVEHFLKRHSTHSANKKSISHGEMEKLIQYSWPGNIRELENIIERHALTTQSDLITFIDLPTDSGADYIDPDADKFQSIADLDKAHIIEALRKCNGKVSGKGGAAEMLQLPPTTLASKMKKLGIVWQYLLG</sequence>
<dbReference type="CDD" id="cd00009">
    <property type="entry name" value="AAA"/>
    <property type="match status" value="1"/>
</dbReference>
<dbReference type="PROSITE" id="PS50110">
    <property type="entry name" value="RESPONSE_REGULATORY"/>
    <property type="match status" value="1"/>
</dbReference>
<reference evidence="9 10" key="1">
    <citation type="submission" date="2020-09" db="EMBL/GenBank/DDBJ databases">
        <title>Novel species of Mucilaginibacter isolated from a glacier on the Tibetan Plateau.</title>
        <authorList>
            <person name="Liu Q."/>
            <person name="Xin Y.-H."/>
        </authorList>
    </citation>
    <scope>NUCLEOTIDE SEQUENCE [LARGE SCALE GENOMIC DNA]</scope>
    <source>
        <strain evidence="9 10">CGMCC 1.13878</strain>
    </source>
</reference>
<dbReference type="Pfam" id="PF00072">
    <property type="entry name" value="Response_reg"/>
    <property type="match status" value="1"/>
</dbReference>
<dbReference type="InterPro" id="IPR001789">
    <property type="entry name" value="Sig_transdc_resp-reg_receiver"/>
</dbReference>
<dbReference type="Gene3D" id="3.40.50.300">
    <property type="entry name" value="P-loop containing nucleotide triphosphate hydrolases"/>
    <property type="match status" value="1"/>
</dbReference>
<evidence type="ECO:0000256" key="6">
    <source>
        <dbReference type="PROSITE-ProRule" id="PRU00169"/>
    </source>
</evidence>
<dbReference type="PROSITE" id="PS00675">
    <property type="entry name" value="SIGMA54_INTERACT_1"/>
    <property type="match status" value="1"/>
</dbReference>
<keyword evidence="10" id="KW-1185">Reference proteome</keyword>
<dbReference type="CDD" id="cd17534">
    <property type="entry name" value="REC_DC-like"/>
    <property type="match status" value="1"/>
</dbReference>
<dbReference type="PANTHER" id="PTHR32071:SF117">
    <property type="entry name" value="PTS-DEPENDENT DIHYDROXYACETONE KINASE OPERON REGULATORY PROTEIN-RELATED"/>
    <property type="match status" value="1"/>
</dbReference>
<keyword evidence="6" id="KW-0597">Phosphoprotein</keyword>
<dbReference type="Gene3D" id="1.10.8.60">
    <property type="match status" value="1"/>
</dbReference>
<keyword evidence="4" id="KW-0238">DNA-binding</keyword>
<dbReference type="InterPro" id="IPR009057">
    <property type="entry name" value="Homeodomain-like_sf"/>
</dbReference>
<feature type="domain" description="Sigma-54 factor interaction" evidence="7">
    <location>
        <begin position="329"/>
        <end position="557"/>
    </location>
</feature>
<dbReference type="InterPro" id="IPR011006">
    <property type="entry name" value="CheY-like_superfamily"/>
</dbReference>
<accession>A0ABR7X5R3</accession>
<proteinExistence type="predicted"/>
<keyword evidence="2" id="KW-0067">ATP-binding</keyword>
<dbReference type="SMART" id="SM00448">
    <property type="entry name" value="REC"/>
    <property type="match status" value="1"/>
</dbReference>
<dbReference type="PROSITE" id="PS00676">
    <property type="entry name" value="SIGMA54_INTERACT_2"/>
    <property type="match status" value="1"/>
</dbReference>
<evidence type="ECO:0000256" key="2">
    <source>
        <dbReference type="ARBA" id="ARBA00022840"/>
    </source>
</evidence>
<dbReference type="EMBL" id="JACWMW010000002">
    <property type="protein sequence ID" value="MBD1385918.1"/>
    <property type="molecule type" value="Genomic_DNA"/>
</dbReference>
<evidence type="ECO:0000256" key="1">
    <source>
        <dbReference type="ARBA" id="ARBA00022741"/>
    </source>
</evidence>
<evidence type="ECO:0000313" key="10">
    <source>
        <dbReference type="Proteomes" id="UP000618754"/>
    </source>
</evidence>
<evidence type="ECO:0000259" key="7">
    <source>
        <dbReference type="PROSITE" id="PS50045"/>
    </source>
</evidence>
<dbReference type="Pfam" id="PF02954">
    <property type="entry name" value="HTH_8"/>
    <property type="match status" value="1"/>
</dbReference>
<comment type="caution">
    <text evidence="9">The sequence shown here is derived from an EMBL/GenBank/DDBJ whole genome shotgun (WGS) entry which is preliminary data.</text>
</comment>
<protein>
    <submittedName>
        <fullName evidence="9">Sigma 54-interacting transcriptional regulator</fullName>
    </submittedName>
</protein>
<evidence type="ECO:0000259" key="8">
    <source>
        <dbReference type="PROSITE" id="PS50110"/>
    </source>
</evidence>
<evidence type="ECO:0000256" key="5">
    <source>
        <dbReference type="ARBA" id="ARBA00023163"/>
    </source>
</evidence>
<evidence type="ECO:0000313" key="9">
    <source>
        <dbReference type="EMBL" id="MBD1385918.1"/>
    </source>
</evidence>
<gene>
    <name evidence="9" type="ORF">IDJ75_11555</name>
</gene>
<dbReference type="Proteomes" id="UP000618754">
    <property type="component" value="Unassembled WGS sequence"/>
</dbReference>
<organism evidence="9 10">
    <name type="scientific">Mucilaginibacter rigui</name>
    <dbReference type="NCBI Taxonomy" id="534635"/>
    <lineage>
        <taxon>Bacteria</taxon>
        <taxon>Pseudomonadati</taxon>
        <taxon>Bacteroidota</taxon>
        <taxon>Sphingobacteriia</taxon>
        <taxon>Sphingobacteriales</taxon>
        <taxon>Sphingobacteriaceae</taxon>
        <taxon>Mucilaginibacter</taxon>
    </lineage>
</organism>
<keyword evidence="3" id="KW-0805">Transcription regulation</keyword>
<dbReference type="SMART" id="SM00382">
    <property type="entry name" value="AAA"/>
    <property type="match status" value="1"/>
</dbReference>
<keyword evidence="5" id="KW-0804">Transcription</keyword>
<feature type="domain" description="Response regulatory" evidence="8">
    <location>
        <begin position="4"/>
        <end position="118"/>
    </location>
</feature>
<dbReference type="PROSITE" id="PS50045">
    <property type="entry name" value="SIGMA54_INTERACT_4"/>
    <property type="match status" value="1"/>
</dbReference>
<dbReference type="InterPro" id="IPR025662">
    <property type="entry name" value="Sigma_54_int_dom_ATP-bd_1"/>
</dbReference>
<dbReference type="Gene3D" id="3.40.50.2300">
    <property type="match status" value="1"/>
</dbReference>
<dbReference type="Gene3D" id="1.10.10.60">
    <property type="entry name" value="Homeodomain-like"/>
    <property type="match status" value="1"/>
</dbReference>